<gene>
    <name evidence="2" type="ORF">KL86DYS1_10484</name>
</gene>
<reference evidence="2" key="1">
    <citation type="submission" date="2016-04" db="EMBL/GenBank/DDBJ databases">
        <authorList>
            <person name="Evans L.H."/>
            <person name="Alamgir A."/>
            <person name="Owens N."/>
            <person name="Weber N.D."/>
            <person name="Virtaneva K."/>
            <person name="Barbian K."/>
            <person name="Babar A."/>
            <person name="Rosenke K."/>
        </authorList>
    </citation>
    <scope>NUCLEOTIDE SEQUENCE</scope>
    <source>
        <strain evidence="2">86-1</strain>
    </source>
</reference>
<evidence type="ECO:0000313" key="2">
    <source>
        <dbReference type="EMBL" id="SBV91974.1"/>
    </source>
</evidence>
<evidence type="ECO:0000256" key="1">
    <source>
        <dbReference type="SAM" id="MobiDB-lite"/>
    </source>
</evidence>
<proteinExistence type="predicted"/>
<dbReference type="RefSeq" id="WP_296938382.1">
    <property type="nucleotide sequence ID" value="NZ_LT599032.1"/>
</dbReference>
<name>A0A212IXY1_9BACT</name>
<sequence length="127" mass="14991">MGNKPSKLKKSDKRIGNFIVSRYGNELQYIKISASAGHWSETFRSDNQFYKLLDDLLKVTDEHSDKYLHSLIITHMIVCNGLKDWKFMEDVFEAHKSMMERLKPIDEVSEEENKKIINEEKEKHESK</sequence>
<dbReference type="EMBL" id="FLUM01000001">
    <property type="protein sequence ID" value="SBV91974.1"/>
    <property type="molecule type" value="Genomic_DNA"/>
</dbReference>
<dbReference type="AlphaFoldDB" id="A0A212IXY1"/>
<protein>
    <submittedName>
        <fullName evidence="2">Uncharacterized protein</fullName>
    </submittedName>
</protein>
<organism evidence="2">
    <name type="scientific">uncultured Dysgonomonas sp</name>
    <dbReference type="NCBI Taxonomy" id="206096"/>
    <lineage>
        <taxon>Bacteria</taxon>
        <taxon>Pseudomonadati</taxon>
        <taxon>Bacteroidota</taxon>
        <taxon>Bacteroidia</taxon>
        <taxon>Bacteroidales</taxon>
        <taxon>Dysgonomonadaceae</taxon>
        <taxon>Dysgonomonas</taxon>
        <taxon>environmental samples</taxon>
    </lineage>
</organism>
<feature type="region of interest" description="Disordered" evidence="1">
    <location>
        <begin position="105"/>
        <end position="127"/>
    </location>
</feature>
<accession>A0A212IXY1</accession>